<dbReference type="EMBL" id="UINC01208816">
    <property type="protein sequence ID" value="SVE31549.1"/>
    <property type="molecule type" value="Genomic_DNA"/>
</dbReference>
<evidence type="ECO:0000313" key="1">
    <source>
        <dbReference type="EMBL" id="SVE31549.1"/>
    </source>
</evidence>
<gene>
    <name evidence="1" type="ORF">METZ01_LOCUS484403</name>
</gene>
<sequence>QRDGIDRLWEDPNPWRDAWRNFEGKKGLIDLIVPIGELSDLAAIHVEQALEGNRDALRYFASSYGAEGALVAVAKLDSVIGSPTALNVTIQEYASFVSALRVERFIATDNQDVESLLSNAVSQMVDWLENDWKYENLLAFDEKHILIVKIPVGGLKHWLQVSAELARLAVIRELNILSLAPTQVFAQLHYLGSIDRLVGFLGQRGIDLTFGDGHWTIVTVKEIGVEKIISSDVEEIDTET</sequence>
<dbReference type="InterPro" id="IPR018642">
    <property type="entry name" value="DUF2066"/>
</dbReference>
<accession>A0A383CHL1</accession>
<organism evidence="1">
    <name type="scientific">marine metagenome</name>
    <dbReference type="NCBI Taxonomy" id="408172"/>
    <lineage>
        <taxon>unclassified sequences</taxon>
        <taxon>metagenomes</taxon>
        <taxon>ecological metagenomes</taxon>
    </lineage>
</organism>
<proteinExistence type="predicted"/>
<protein>
    <submittedName>
        <fullName evidence="1">Uncharacterized protein</fullName>
    </submittedName>
</protein>
<reference evidence="1" key="1">
    <citation type="submission" date="2018-05" db="EMBL/GenBank/DDBJ databases">
        <authorList>
            <person name="Lanie J.A."/>
            <person name="Ng W.-L."/>
            <person name="Kazmierczak K.M."/>
            <person name="Andrzejewski T.M."/>
            <person name="Davidsen T.M."/>
            <person name="Wayne K.J."/>
            <person name="Tettelin H."/>
            <person name="Glass J.I."/>
            <person name="Rusch D."/>
            <person name="Podicherti R."/>
            <person name="Tsui H.-C.T."/>
            <person name="Winkler M.E."/>
        </authorList>
    </citation>
    <scope>NUCLEOTIDE SEQUENCE</scope>
</reference>
<name>A0A383CHL1_9ZZZZ</name>
<feature type="non-terminal residue" evidence="1">
    <location>
        <position position="1"/>
    </location>
</feature>
<dbReference type="Pfam" id="PF09839">
    <property type="entry name" value="DUF2066"/>
    <property type="match status" value="1"/>
</dbReference>
<feature type="non-terminal residue" evidence="1">
    <location>
        <position position="240"/>
    </location>
</feature>
<dbReference type="AlphaFoldDB" id="A0A383CHL1"/>